<keyword evidence="25" id="KW-1133">Transmembrane helix</keyword>
<dbReference type="InterPro" id="IPR028166">
    <property type="entry name" value="UB2H"/>
</dbReference>
<dbReference type="GO" id="GO:0009252">
    <property type="term" value="P:peptidoglycan biosynthetic process"/>
    <property type="evidence" value="ECO:0007669"/>
    <property type="project" value="UniProtKB-UniRule"/>
</dbReference>
<keyword evidence="16" id="KW-0046">Antibiotic resistance</keyword>
<comment type="subcellular location">
    <subcellularLocation>
        <location evidence="2">Cell membrane</location>
    </subcellularLocation>
</comment>
<dbReference type="NCBIfam" id="TIGR02071">
    <property type="entry name" value="PBP_1b"/>
    <property type="match status" value="1"/>
</dbReference>
<evidence type="ECO:0000256" key="7">
    <source>
        <dbReference type="ARBA" id="ARBA00022475"/>
    </source>
</evidence>
<dbReference type="Gene3D" id="3.40.710.10">
    <property type="entry name" value="DD-peptidase/beta-lactamase superfamily"/>
    <property type="match status" value="1"/>
</dbReference>
<evidence type="ECO:0000256" key="13">
    <source>
        <dbReference type="ARBA" id="ARBA00022960"/>
    </source>
</evidence>
<evidence type="ECO:0000256" key="12">
    <source>
        <dbReference type="ARBA" id="ARBA00022801"/>
    </source>
</evidence>
<evidence type="ECO:0000256" key="16">
    <source>
        <dbReference type="ARBA" id="ARBA00023251"/>
    </source>
</evidence>
<dbReference type="STRING" id="89065.SAMN05216605_13028"/>
<evidence type="ECO:0000256" key="8">
    <source>
        <dbReference type="ARBA" id="ARBA00022645"/>
    </source>
</evidence>
<dbReference type="SUPFAM" id="SSF56601">
    <property type="entry name" value="beta-lactamase/transpeptidase-like"/>
    <property type="match status" value="1"/>
</dbReference>
<accession>A0A1G8TT65</accession>
<dbReference type="PANTHER" id="PTHR32282:SF11">
    <property type="entry name" value="PENICILLIN-BINDING PROTEIN 1B"/>
    <property type="match status" value="1"/>
</dbReference>
<dbReference type="InterPro" id="IPR012338">
    <property type="entry name" value="Beta-lactam/transpept-like"/>
</dbReference>
<dbReference type="InterPro" id="IPR001460">
    <property type="entry name" value="PCN-bd_Tpept"/>
</dbReference>
<evidence type="ECO:0000256" key="22">
    <source>
        <dbReference type="NCBIfam" id="TIGR02071"/>
    </source>
</evidence>
<keyword evidence="25" id="KW-0812">Transmembrane</keyword>
<keyword evidence="14 23" id="KW-0573">Peptidoglycan synthesis</keyword>
<comment type="similarity">
    <text evidence="4 23">In the C-terminal section; belongs to the transpeptidase family.</text>
</comment>
<evidence type="ECO:0000313" key="29">
    <source>
        <dbReference type="EMBL" id="SDJ44731.1"/>
    </source>
</evidence>
<evidence type="ECO:0000256" key="15">
    <source>
        <dbReference type="ARBA" id="ARBA00023136"/>
    </source>
</evidence>
<evidence type="ECO:0000256" key="5">
    <source>
        <dbReference type="ARBA" id="ARBA00007739"/>
    </source>
</evidence>
<evidence type="ECO:0000256" key="3">
    <source>
        <dbReference type="ARBA" id="ARBA00004752"/>
    </source>
</evidence>
<dbReference type="InterPro" id="IPR036950">
    <property type="entry name" value="PBP_transglycosylase"/>
</dbReference>
<dbReference type="Proteomes" id="UP000182894">
    <property type="component" value="Unassembled WGS sequence"/>
</dbReference>
<evidence type="ECO:0000256" key="4">
    <source>
        <dbReference type="ARBA" id="ARBA00007090"/>
    </source>
</evidence>
<dbReference type="SUPFAM" id="SSF53955">
    <property type="entry name" value="Lysozyme-like"/>
    <property type="match status" value="1"/>
</dbReference>
<dbReference type="InterPro" id="IPR050396">
    <property type="entry name" value="Glycosyltr_51/Transpeptidase"/>
</dbReference>
<evidence type="ECO:0000256" key="9">
    <source>
        <dbReference type="ARBA" id="ARBA00022670"/>
    </source>
</evidence>
<dbReference type="GO" id="GO:0005886">
    <property type="term" value="C:plasma membrane"/>
    <property type="evidence" value="ECO:0007669"/>
    <property type="project" value="UniProtKB-SubCell"/>
</dbReference>
<evidence type="ECO:0000256" key="24">
    <source>
        <dbReference type="PIRSR" id="PIRSR002799-1"/>
    </source>
</evidence>
<evidence type="ECO:0000259" key="28">
    <source>
        <dbReference type="Pfam" id="PF14814"/>
    </source>
</evidence>
<evidence type="ECO:0000313" key="30">
    <source>
        <dbReference type="Proteomes" id="UP000182894"/>
    </source>
</evidence>
<dbReference type="Pfam" id="PF00912">
    <property type="entry name" value="Transgly"/>
    <property type="match status" value="1"/>
</dbReference>
<feature type="domain" description="Penicillin-binding protein transpeptidase" evidence="26">
    <location>
        <begin position="429"/>
        <end position="669"/>
    </location>
</feature>
<dbReference type="PIRSF" id="PIRSF002799">
    <property type="entry name" value="PBP_1b"/>
    <property type="match status" value="1"/>
</dbReference>
<proteinExistence type="inferred from homology"/>
<evidence type="ECO:0000256" key="14">
    <source>
        <dbReference type="ARBA" id="ARBA00022984"/>
    </source>
</evidence>
<evidence type="ECO:0000256" key="23">
    <source>
        <dbReference type="PIRNR" id="PIRNR002799"/>
    </source>
</evidence>
<comment type="pathway">
    <text evidence="3 23">Cell wall biogenesis; peptidoglycan biosynthesis.</text>
</comment>
<dbReference type="AlphaFoldDB" id="A0A1G8TT65"/>
<evidence type="ECO:0000256" key="18">
    <source>
        <dbReference type="ARBA" id="ARBA00023316"/>
    </source>
</evidence>
<comment type="function">
    <text evidence="1 23">Cell wall formation. Synthesis of cross-linked peptidoglycan from the lipid intermediates. The enzyme has a penicillin-insensitive transglycosylase N-terminal domain (formation of linear glycan strands) and a penicillin-sensitive transpeptidase C-terminal domain (cross-linking of the peptide subunits).</text>
</comment>
<keyword evidence="18 23" id="KW-0961">Cell wall biogenesis/degradation</keyword>
<feature type="active site" description="Proton donor; for transglycosylase activity" evidence="24">
    <location>
        <position position="188"/>
    </location>
</feature>
<evidence type="ECO:0000256" key="17">
    <source>
        <dbReference type="ARBA" id="ARBA00023268"/>
    </source>
</evidence>
<keyword evidence="12" id="KW-0378">Hydrolase</keyword>
<dbReference type="GO" id="GO:0071555">
    <property type="term" value="P:cell wall organization"/>
    <property type="evidence" value="ECO:0007669"/>
    <property type="project" value="UniProtKB-UniRule"/>
</dbReference>
<dbReference type="GO" id="GO:0046677">
    <property type="term" value="P:response to antibiotic"/>
    <property type="evidence" value="ECO:0007669"/>
    <property type="project" value="UniProtKB-UniRule"/>
</dbReference>
<evidence type="ECO:0000256" key="2">
    <source>
        <dbReference type="ARBA" id="ARBA00004236"/>
    </source>
</evidence>
<evidence type="ECO:0000259" key="26">
    <source>
        <dbReference type="Pfam" id="PF00905"/>
    </source>
</evidence>
<keyword evidence="30" id="KW-1185">Reference proteome</keyword>
<dbReference type="GO" id="GO:0030288">
    <property type="term" value="C:outer membrane-bounded periplasmic space"/>
    <property type="evidence" value="ECO:0007669"/>
    <property type="project" value="TreeGrafter"/>
</dbReference>
<gene>
    <name evidence="29" type="ORF">SAMN05216605_13028</name>
</gene>
<feature type="domain" description="Bifunctional transglycosylase second" evidence="28">
    <location>
        <begin position="69"/>
        <end position="152"/>
    </location>
</feature>
<organism evidence="29 30">
    <name type="scientific">Pseudomonas abietaniphila</name>
    <dbReference type="NCBI Taxonomy" id="89065"/>
    <lineage>
        <taxon>Bacteria</taxon>
        <taxon>Pseudomonadati</taxon>
        <taxon>Pseudomonadota</taxon>
        <taxon>Gammaproteobacteria</taxon>
        <taxon>Pseudomonadales</taxon>
        <taxon>Pseudomonadaceae</taxon>
        <taxon>Pseudomonas</taxon>
    </lineage>
</organism>
<dbReference type="EMBL" id="FNCO01000030">
    <property type="protein sequence ID" value="SDJ44731.1"/>
    <property type="molecule type" value="Genomic_DNA"/>
</dbReference>
<name>A0A1G8TT65_9PSED</name>
<sequence length="773" mass="84937">MTRSRTSKKSPKPANSRLRSLLGWALKLSLVGMVILACFAVYLDSIVQEKFSGKRWTIPAKVYARPLELFVGQKLSRDDFLIELDALGYRRESVANGPGAAAVNGNNVDLNTRGFQFYEGADPAQQIHVRFSGDYVADLTAANGSKLAVARLEPLMIGGLYPKNLEDRILIKLDQAPPYLLDTLVTVEDRDFYHHFGVSPKSIARAFWVNASAGQMRQGGSTLTQQLVKNFYLTNERSITRKLTEAMMAILLEIHYSKQEILEAYLNEVFVGQDGQRAVHGFGLASQYFFSQPLSELKLHQVALLVGLVKGPSYYNPRRNPERALERRNLVLDLLEQQGVASPEAVAAAKKMPLGVTKTGSLADSSFPDFLDLVKRQLRQDYRDEDLTEEGLRIFTSFDPILQMKSEAAVRESFAKMAGRKGSDDMETAMVVTNPETGEVQALIGSRQAGFAGFNRALDAVRPIGSLVKPAIYLTALERPQQYTLTSWVPDEPFQVKGADGQIWKPQNFDHKAHGNIFLYQGLAHSYNLSSAKLGLDLGVPNVFKTLTKLGVTRDWPTFPSMLLGAGALSPIEVATMYQTIASGGFNTPLRGIRSVLTAEGEPLKRYPFQIQQRFDPGSIYLLQNAMQRVMREGTGKSVYNVLPGTLNLAGKSGTTNDSRDSWFAGFSQDLLAVVWMGRDDNGKTPFTGATGALQIWTSFMKKADPLPLDMAMPDNVVQAWVNASTGQGTDASCPGAVQMPYIRGSEPQPGPACGGPSAPAESVMDWVKGWLN</sequence>
<evidence type="ECO:0000256" key="6">
    <source>
        <dbReference type="ARBA" id="ARBA00018637"/>
    </source>
</evidence>
<feature type="domain" description="Glycosyl transferase family 51" evidence="27">
    <location>
        <begin position="166"/>
        <end position="334"/>
    </location>
</feature>
<dbReference type="GO" id="GO:0008658">
    <property type="term" value="F:penicillin binding"/>
    <property type="evidence" value="ECO:0007669"/>
    <property type="project" value="UniProtKB-UniRule"/>
</dbReference>
<feature type="transmembrane region" description="Helical" evidence="25">
    <location>
        <begin position="21"/>
        <end position="43"/>
    </location>
</feature>
<dbReference type="RefSeq" id="WP_074759247.1">
    <property type="nucleotide sequence ID" value="NZ_FNCO01000030.1"/>
</dbReference>
<dbReference type="Gene3D" id="3.30.2060.10">
    <property type="entry name" value="Penicillin-binding protein 1b domain"/>
    <property type="match status" value="1"/>
</dbReference>
<keyword evidence="15 25" id="KW-0472">Membrane</keyword>
<evidence type="ECO:0000259" key="27">
    <source>
        <dbReference type="Pfam" id="PF00912"/>
    </source>
</evidence>
<protein>
    <recommendedName>
        <fullName evidence="6 22">Penicillin-binding protein 1B</fullName>
        <shortName evidence="23">PBP-1b</shortName>
        <shortName evidence="23">PBP1b</shortName>
    </recommendedName>
    <alternativeName>
        <fullName evidence="19 23">Murein polymerase</fullName>
    </alternativeName>
</protein>
<dbReference type="InterPro" id="IPR001264">
    <property type="entry name" value="Glyco_trans_51"/>
</dbReference>
<keyword evidence="10 23" id="KW-0328">Glycosyltransferase</keyword>
<dbReference type="Gene3D" id="1.20.5.100">
    <property type="entry name" value="Cytochrome c1, transmembrane anchor, C-terminal"/>
    <property type="match status" value="1"/>
</dbReference>
<evidence type="ECO:0000256" key="11">
    <source>
        <dbReference type="ARBA" id="ARBA00022679"/>
    </source>
</evidence>
<comment type="catalytic activity">
    <reaction evidence="21">
        <text>[GlcNAc-(1-&gt;4)-Mur2Ac(oyl-L-Ala-gamma-D-Glu-L-Lys-D-Ala-D-Ala)](n)-di-trans,octa-cis-undecaprenyl diphosphate + beta-D-GlcNAc-(1-&gt;4)-Mur2Ac(oyl-L-Ala-gamma-D-Glu-L-Lys-D-Ala-D-Ala)-di-trans,octa-cis-undecaprenyl diphosphate = [GlcNAc-(1-&gt;4)-Mur2Ac(oyl-L-Ala-gamma-D-Glu-L-Lys-D-Ala-D-Ala)](n+1)-di-trans,octa-cis-undecaprenyl diphosphate + di-trans,octa-cis-undecaprenyl diphosphate + H(+)</text>
        <dbReference type="Rhea" id="RHEA:23708"/>
        <dbReference type="Rhea" id="RHEA-COMP:9602"/>
        <dbReference type="Rhea" id="RHEA-COMP:9603"/>
        <dbReference type="ChEBI" id="CHEBI:15378"/>
        <dbReference type="ChEBI" id="CHEBI:58405"/>
        <dbReference type="ChEBI" id="CHEBI:60033"/>
        <dbReference type="ChEBI" id="CHEBI:78435"/>
        <dbReference type="EC" id="2.4.99.28"/>
    </reaction>
</comment>
<dbReference type="InterPro" id="IPR023346">
    <property type="entry name" value="Lysozyme-like_dom_sf"/>
</dbReference>
<dbReference type="GO" id="GO:0006508">
    <property type="term" value="P:proteolysis"/>
    <property type="evidence" value="ECO:0007669"/>
    <property type="project" value="UniProtKB-KW"/>
</dbReference>
<dbReference type="OrthoDB" id="9766909at2"/>
<dbReference type="GO" id="GO:0008955">
    <property type="term" value="F:peptidoglycan glycosyltransferase activity"/>
    <property type="evidence" value="ECO:0007669"/>
    <property type="project" value="UniProtKB-UniRule"/>
</dbReference>
<feature type="active site" description="Acyl-ester intermediate; for transpeptidase activity" evidence="24">
    <location>
        <position position="466"/>
    </location>
</feature>
<comment type="similarity">
    <text evidence="5 23">In the N-terminal section; belongs to the glycosyltransferase 51 family.</text>
</comment>
<keyword evidence="11 23" id="KW-0808">Transferase</keyword>
<dbReference type="InterPro" id="IPR011813">
    <property type="entry name" value="PBP_1b"/>
</dbReference>
<dbReference type="Gene3D" id="1.10.3810.10">
    <property type="entry name" value="Biosynthetic peptidoglycan transglycosylase-like"/>
    <property type="match status" value="1"/>
</dbReference>
<reference evidence="30" key="1">
    <citation type="submission" date="2016-10" db="EMBL/GenBank/DDBJ databases">
        <authorList>
            <person name="Varghese N."/>
            <person name="Submissions S."/>
        </authorList>
    </citation>
    <scope>NUCLEOTIDE SEQUENCE [LARGE SCALE GENOMIC DNA]</scope>
    <source>
        <strain evidence="30">ATCC 700689</strain>
    </source>
</reference>
<dbReference type="Pfam" id="PF14814">
    <property type="entry name" value="UB2H"/>
    <property type="match status" value="1"/>
</dbReference>
<evidence type="ECO:0000256" key="21">
    <source>
        <dbReference type="ARBA" id="ARBA00049902"/>
    </source>
</evidence>
<evidence type="ECO:0000256" key="25">
    <source>
        <dbReference type="SAM" id="Phobius"/>
    </source>
</evidence>
<keyword evidence="13 23" id="KW-0133">Cell shape</keyword>
<evidence type="ECO:0000256" key="1">
    <source>
        <dbReference type="ARBA" id="ARBA00002624"/>
    </source>
</evidence>
<keyword evidence="7" id="KW-1003">Cell membrane</keyword>
<keyword evidence="8" id="KW-0121">Carboxypeptidase</keyword>
<comment type="catalytic activity">
    <reaction evidence="20">
        <text>Preferential cleavage: (Ac)2-L-Lys-D-Ala-|-D-Ala. Also transpeptidation of peptidyl-alanyl moieties that are N-acyl substituents of D-alanine.</text>
        <dbReference type="EC" id="3.4.16.4"/>
    </reaction>
</comment>
<evidence type="ECO:0000256" key="19">
    <source>
        <dbReference type="ARBA" id="ARBA00032454"/>
    </source>
</evidence>
<dbReference type="GO" id="GO:0008360">
    <property type="term" value="P:regulation of cell shape"/>
    <property type="evidence" value="ECO:0007669"/>
    <property type="project" value="UniProtKB-UniRule"/>
</dbReference>
<dbReference type="UniPathway" id="UPA00219"/>
<evidence type="ECO:0000256" key="10">
    <source>
        <dbReference type="ARBA" id="ARBA00022676"/>
    </source>
</evidence>
<dbReference type="GO" id="GO:0009002">
    <property type="term" value="F:serine-type D-Ala-D-Ala carboxypeptidase activity"/>
    <property type="evidence" value="ECO:0007669"/>
    <property type="project" value="UniProtKB-EC"/>
</dbReference>
<keyword evidence="17" id="KW-0511">Multifunctional enzyme</keyword>
<dbReference type="Pfam" id="PF00905">
    <property type="entry name" value="Transpeptidase"/>
    <property type="match status" value="1"/>
</dbReference>
<keyword evidence="9" id="KW-0645">Protease</keyword>
<evidence type="ECO:0000256" key="20">
    <source>
        <dbReference type="ARBA" id="ARBA00034000"/>
    </source>
</evidence>
<dbReference type="GO" id="GO:0009274">
    <property type="term" value="C:peptidoglycan-based cell wall"/>
    <property type="evidence" value="ECO:0007669"/>
    <property type="project" value="UniProtKB-UniRule"/>
</dbReference>
<dbReference type="PANTHER" id="PTHR32282">
    <property type="entry name" value="BINDING PROTEIN TRANSPEPTIDASE, PUTATIVE-RELATED"/>
    <property type="match status" value="1"/>
</dbReference>